<evidence type="ECO:0000256" key="5">
    <source>
        <dbReference type="ARBA" id="ARBA00022989"/>
    </source>
</evidence>
<protein>
    <recommendedName>
        <fullName evidence="8">Major facilitator superfamily (MFS) profile domain-containing protein</fullName>
    </recommendedName>
</protein>
<dbReference type="AlphaFoldDB" id="W1NB37"/>
<feature type="transmembrane region" description="Helical" evidence="7">
    <location>
        <begin position="214"/>
        <end position="235"/>
    </location>
</feature>
<evidence type="ECO:0000313" key="9">
    <source>
        <dbReference type="EMBL" id="ERL52772.1"/>
    </source>
</evidence>
<dbReference type="Proteomes" id="UP000019113">
    <property type="component" value="Unassembled WGS sequence"/>
</dbReference>
<keyword evidence="10" id="KW-1185">Reference proteome</keyword>
<keyword evidence="6 7" id="KW-0472">Membrane</keyword>
<evidence type="ECO:0000256" key="3">
    <source>
        <dbReference type="ARBA" id="ARBA00022475"/>
    </source>
</evidence>
<name>W1NB37_9GAMM</name>
<feature type="transmembrane region" description="Helical" evidence="7">
    <location>
        <begin position="338"/>
        <end position="357"/>
    </location>
</feature>
<keyword evidence="2" id="KW-0813">Transport</keyword>
<organism evidence="9 10">
    <name type="scientific">Halomonas huangheensis</name>
    <dbReference type="NCBI Taxonomy" id="1178482"/>
    <lineage>
        <taxon>Bacteria</taxon>
        <taxon>Pseudomonadati</taxon>
        <taxon>Pseudomonadota</taxon>
        <taxon>Gammaproteobacteria</taxon>
        <taxon>Oceanospirillales</taxon>
        <taxon>Halomonadaceae</taxon>
        <taxon>Halomonas</taxon>
    </lineage>
</organism>
<feature type="transmembrane region" description="Helical" evidence="7">
    <location>
        <begin position="280"/>
        <end position="298"/>
    </location>
</feature>
<dbReference type="PATRIC" id="fig|1178482.3.peg.450"/>
<dbReference type="InterPro" id="IPR050171">
    <property type="entry name" value="MFS_Transporters"/>
</dbReference>
<gene>
    <name evidence="9" type="ORF">BJB45_15950</name>
</gene>
<dbReference type="InterPro" id="IPR011701">
    <property type="entry name" value="MFS"/>
</dbReference>
<dbReference type="EMBL" id="AVBC01000014">
    <property type="protein sequence ID" value="ERL52772.1"/>
    <property type="molecule type" value="Genomic_DNA"/>
</dbReference>
<evidence type="ECO:0000256" key="6">
    <source>
        <dbReference type="ARBA" id="ARBA00023136"/>
    </source>
</evidence>
<feature type="transmembrane region" description="Helical" evidence="7">
    <location>
        <begin position="12"/>
        <end position="35"/>
    </location>
</feature>
<accession>W1NB37</accession>
<evidence type="ECO:0000313" key="10">
    <source>
        <dbReference type="Proteomes" id="UP000019113"/>
    </source>
</evidence>
<feature type="transmembrane region" description="Helical" evidence="7">
    <location>
        <begin position="47"/>
        <end position="68"/>
    </location>
</feature>
<evidence type="ECO:0000256" key="4">
    <source>
        <dbReference type="ARBA" id="ARBA00022692"/>
    </source>
</evidence>
<dbReference type="GO" id="GO:0005886">
    <property type="term" value="C:plasma membrane"/>
    <property type="evidence" value="ECO:0007669"/>
    <property type="project" value="UniProtKB-SubCell"/>
</dbReference>
<feature type="transmembrane region" description="Helical" evidence="7">
    <location>
        <begin position="363"/>
        <end position="385"/>
    </location>
</feature>
<feature type="domain" description="Major facilitator superfamily (MFS) profile" evidence="8">
    <location>
        <begin position="13"/>
        <end position="398"/>
    </location>
</feature>
<keyword evidence="4 7" id="KW-0812">Transmembrane</keyword>
<dbReference type="eggNOG" id="COG2814">
    <property type="taxonomic scope" value="Bacteria"/>
</dbReference>
<dbReference type="PANTHER" id="PTHR23517:SF3">
    <property type="entry name" value="INTEGRAL MEMBRANE TRANSPORT PROTEIN"/>
    <property type="match status" value="1"/>
</dbReference>
<dbReference type="SUPFAM" id="SSF103473">
    <property type="entry name" value="MFS general substrate transporter"/>
    <property type="match status" value="1"/>
</dbReference>
<proteinExistence type="predicted"/>
<evidence type="ECO:0000256" key="2">
    <source>
        <dbReference type="ARBA" id="ARBA00022448"/>
    </source>
</evidence>
<evidence type="ECO:0000259" key="8">
    <source>
        <dbReference type="PROSITE" id="PS50850"/>
    </source>
</evidence>
<keyword evidence="3" id="KW-1003">Cell membrane</keyword>
<keyword evidence="5 7" id="KW-1133">Transmembrane helix</keyword>
<feature type="transmembrane region" description="Helical" evidence="7">
    <location>
        <begin position="170"/>
        <end position="193"/>
    </location>
</feature>
<comment type="subcellular location">
    <subcellularLocation>
        <location evidence="1">Cell membrane</location>
        <topology evidence="1">Multi-pass membrane protein</topology>
    </subcellularLocation>
</comment>
<evidence type="ECO:0000256" key="7">
    <source>
        <dbReference type="SAM" id="Phobius"/>
    </source>
</evidence>
<dbReference type="OrthoDB" id="1404228at2"/>
<dbReference type="PROSITE" id="PS50850">
    <property type="entry name" value="MFS"/>
    <property type="match status" value="1"/>
</dbReference>
<evidence type="ECO:0000256" key="1">
    <source>
        <dbReference type="ARBA" id="ARBA00004651"/>
    </source>
</evidence>
<sequence length="405" mass="43408">MGYRALLHQHKGLLSIAFLAMFTSSPGQSFFVGLFQIPIAEMLELSIGQFGIAYAFVTLIAGFAMLSFGPCIDWIPPRRFALVVLIILLNGVLLLTFSPWWGIGLLGLGLVRLCGQGLMTHLGNTLAGREFEGGRGKALALVGVGTMLGGAILPTLVAVLLVWLDWRELWWLFCLLLAGLWVPILLYGAWPPAPGRRPSRSRRQQGPHPFREKDFWQLLPMLMVLPVTMTGVFIYQARMTEDLGSSLAVYALALAAMGVANLFSALVGGHWIDQLGPARVARLYLLPYALALLIAIFIGGDIGVWALMIGGGLGVGAQEPIATSLLARLWGTEHLGRLRAALSACMVFATGIAPAVLGVVLDLGISFIDVLIGMLVLLGGSWAVAQSVLVSSRAQDHEPIHVGGS</sequence>
<dbReference type="RefSeq" id="WP_021817397.1">
    <property type="nucleotide sequence ID" value="NZ_AVBC01000014.1"/>
</dbReference>
<comment type="caution">
    <text evidence="9">The sequence shown here is derived from an EMBL/GenBank/DDBJ whole genome shotgun (WGS) entry which is preliminary data.</text>
</comment>
<dbReference type="InterPro" id="IPR020846">
    <property type="entry name" value="MFS_dom"/>
</dbReference>
<feature type="transmembrane region" description="Helical" evidence="7">
    <location>
        <begin position="139"/>
        <end position="164"/>
    </location>
</feature>
<dbReference type="KEGG" id="hhu:AR456_10725"/>
<dbReference type="GO" id="GO:0022857">
    <property type="term" value="F:transmembrane transporter activity"/>
    <property type="evidence" value="ECO:0007669"/>
    <property type="project" value="InterPro"/>
</dbReference>
<dbReference type="STRING" id="1178482.AR456_10725"/>
<dbReference type="InterPro" id="IPR036259">
    <property type="entry name" value="MFS_trans_sf"/>
</dbReference>
<dbReference type="Pfam" id="PF07690">
    <property type="entry name" value="MFS_1"/>
    <property type="match status" value="1"/>
</dbReference>
<feature type="transmembrane region" description="Helical" evidence="7">
    <location>
        <begin position="247"/>
        <end position="268"/>
    </location>
</feature>
<reference evidence="9 10" key="1">
    <citation type="submission" date="2013-08" db="EMBL/GenBank/DDBJ databases">
        <title>draft genome of Halomonas huanghegensis, strain BJGMM-B45T.</title>
        <authorList>
            <person name="Miao C."/>
            <person name="Wan Y."/>
            <person name="Jin W."/>
        </authorList>
    </citation>
    <scope>NUCLEOTIDE SEQUENCE [LARGE SCALE GENOMIC DNA]</scope>
    <source>
        <strain evidence="9 10">BJGMM-B45</strain>
    </source>
</reference>
<dbReference type="Gene3D" id="1.20.1250.20">
    <property type="entry name" value="MFS general substrate transporter like domains"/>
    <property type="match status" value="1"/>
</dbReference>
<dbReference type="PANTHER" id="PTHR23517">
    <property type="entry name" value="RESISTANCE PROTEIN MDTM, PUTATIVE-RELATED-RELATED"/>
    <property type="match status" value="1"/>
</dbReference>
<feature type="transmembrane region" description="Helical" evidence="7">
    <location>
        <begin position="80"/>
        <end position="97"/>
    </location>
</feature>